<evidence type="ECO:0000313" key="4">
    <source>
        <dbReference type="Proteomes" id="UP000032142"/>
    </source>
</evidence>
<dbReference type="Proteomes" id="UP000032142">
    <property type="component" value="Unassembled WGS sequence"/>
</dbReference>
<protein>
    <submittedName>
        <fullName evidence="3">50S ribosomal L25</fullName>
    </submittedName>
</protein>
<evidence type="ECO:0000256" key="1">
    <source>
        <dbReference type="SAM" id="MobiDB-lite"/>
    </source>
</evidence>
<sequence length="308" mass="35022">MEKMGQSTKSTWPGPPHTDSLHGRVNLAELKHGSHGEIEERSLVLMVNSKLRYPHARVEKKPVGTTVFDEEIDCTARRNRREIRRSLRYTKEEQEDDISTTIEEMAENQDNQLPPAIPAELANQNPAPRQRKSTGVVTTHDVYYLWCMSNGYIIDLTYFIALAIRHQTERHRRGVISIGPYVTRLMFPQGISSMLSMRMIKRHRGTYPLQYHLAQSTEEEAPEDITDDVPTEYKDPPSQPPPHSRHAAASYADISECLNRFEQRAKGMRNGPKTEKMGQSTKSTRPGPPHTGYHFKLLLLVGGGIDPD</sequence>
<feature type="transmembrane region" description="Helical" evidence="2">
    <location>
        <begin position="143"/>
        <end position="164"/>
    </location>
</feature>
<keyword evidence="2" id="KW-0472">Membrane</keyword>
<proteinExistence type="predicted"/>
<keyword evidence="2" id="KW-0812">Transmembrane</keyword>
<organism evidence="3 4">
    <name type="scientific">Gossypium arboreum</name>
    <name type="common">Tree cotton</name>
    <name type="synonym">Gossypium nanking</name>
    <dbReference type="NCBI Taxonomy" id="29729"/>
    <lineage>
        <taxon>Eukaryota</taxon>
        <taxon>Viridiplantae</taxon>
        <taxon>Streptophyta</taxon>
        <taxon>Embryophyta</taxon>
        <taxon>Tracheophyta</taxon>
        <taxon>Spermatophyta</taxon>
        <taxon>Magnoliopsida</taxon>
        <taxon>eudicotyledons</taxon>
        <taxon>Gunneridae</taxon>
        <taxon>Pentapetalae</taxon>
        <taxon>rosids</taxon>
        <taxon>malvids</taxon>
        <taxon>Malvales</taxon>
        <taxon>Malvaceae</taxon>
        <taxon>Malvoideae</taxon>
        <taxon>Gossypium</taxon>
    </lineage>
</organism>
<dbReference type="AlphaFoldDB" id="A0A0B0P4E2"/>
<feature type="region of interest" description="Disordered" evidence="1">
    <location>
        <begin position="1"/>
        <end position="22"/>
    </location>
</feature>
<gene>
    <name evidence="3" type="ORF">F383_27565</name>
</gene>
<dbReference type="EMBL" id="KN419061">
    <property type="protein sequence ID" value="KHG21608.1"/>
    <property type="molecule type" value="Genomic_DNA"/>
</dbReference>
<feature type="compositionally biased region" description="Acidic residues" evidence="1">
    <location>
        <begin position="217"/>
        <end position="230"/>
    </location>
</feature>
<evidence type="ECO:0000256" key="2">
    <source>
        <dbReference type="SAM" id="Phobius"/>
    </source>
</evidence>
<feature type="compositionally biased region" description="Polar residues" evidence="1">
    <location>
        <begin position="1"/>
        <end position="11"/>
    </location>
</feature>
<feature type="region of interest" description="Disordered" evidence="1">
    <location>
        <begin position="215"/>
        <end position="248"/>
    </location>
</feature>
<accession>A0A0B0P4E2</accession>
<reference evidence="4" key="1">
    <citation type="submission" date="2014-09" db="EMBL/GenBank/DDBJ databases">
        <authorList>
            <person name="Mudge J."/>
            <person name="Ramaraj T."/>
            <person name="Lindquist I.E."/>
            <person name="Bharti A.K."/>
            <person name="Sundararajan A."/>
            <person name="Cameron C.T."/>
            <person name="Woodward J.E."/>
            <person name="May G.D."/>
            <person name="Brubaker C."/>
            <person name="Broadhvest J."/>
            <person name="Wilkins T.A."/>
        </authorList>
    </citation>
    <scope>NUCLEOTIDE SEQUENCE</scope>
    <source>
        <strain evidence="4">cv. AKA8401</strain>
    </source>
</reference>
<feature type="region of interest" description="Disordered" evidence="1">
    <location>
        <begin position="263"/>
        <end position="293"/>
    </location>
</feature>
<keyword evidence="4" id="KW-1185">Reference proteome</keyword>
<keyword evidence="2" id="KW-1133">Transmembrane helix</keyword>
<evidence type="ECO:0000313" key="3">
    <source>
        <dbReference type="EMBL" id="KHG21608.1"/>
    </source>
</evidence>
<name>A0A0B0P4E2_GOSAR</name>